<feature type="transmembrane region" description="Helical" evidence="1">
    <location>
        <begin position="52"/>
        <end position="85"/>
    </location>
</feature>
<keyword evidence="3" id="KW-1185">Reference proteome</keyword>
<evidence type="ECO:0000256" key="1">
    <source>
        <dbReference type="SAM" id="Phobius"/>
    </source>
</evidence>
<accession>A0A7X2N0K7</accession>
<evidence type="ECO:0000313" key="2">
    <source>
        <dbReference type="EMBL" id="MSR92532.1"/>
    </source>
</evidence>
<keyword evidence="1" id="KW-0472">Membrane</keyword>
<keyword evidence="1" id="KW-1133">Transmembrane helix</keyword>
<protein>
    <submittedName>
        <fullName evidence="2">Uncharacterized protein</fullName>
    </submittedName>
</protein>
<keyword evidence="1" id="KW-0812">Transmembrane</keyword>
<reference evidence="2 3" key="1">
    <citation type="submission" date="2019-08" db="EMBL/GenBank/DDBJ databases">
        <title>In-depth cultivation of the pig gut microbiome towards novel bacterial diversity and tailored functional studies.</title>
        <authorList>
            <person name="Wylensek D."/>
            <person name="Hitch T.C.A."/>
            <person name="Clavel T."/>
        </authorList>
    </citation>
    <scope>NUCLEOTIDE SEQUENCE [LARGE SCALE GENOMIC DNA]</scope>
    <source>
        <strain evidence="2 3">WCA-383-APC-5B</strain>
    </source>
</reference>
<dbReference type="AlphaFoldDB" id="A0A7X2N0K7"/>
<name>A0A7X2N0K7_9CLOT</name>
<dbReference type="Proteomes" id="UP000460287">
    <property type="component" value="Unassembled WGS sequence"/>
</dbReference>
<evidence type="ECO:0000313" key="3">
    <source>
        <dbReference type="Proteomes" id="UP000460287"/>
    </source>
</evidence>
<sequence>MKTGMRVNNSRSKKKANAKKNKYSDVEIITEEHVRTFEKIHDLDTSPRITPFIFLIASIICIFSTMTILIYMGIVLATITLICFLRKSYWTAHRYRQAVLMYLQDDYDGCRKYLNKIPKQEKETECYKEFLSLVNDKIAPKTDKGEEDSIKEDNLKKSDDISIEEKNNEEITACENPLTDMDVYNEVKEILSENRRDLTKFYMTHTDDYCDLCVSSEVFLRAKLKENNQYVLTNLNGEDIKRLNLNVENAAKEENYNVRVKLNSKGIIRKLTTYIIQEYDNCSVRY</sequence>
<proteinExistence type="predicted"/>
<comment type="caution">
    <text evidence="2">The sequence shown here is derived from an EMBL/GenBank/DDBJ whole genome shotgun (WGS) entry which is preliminary data.</text>
</comment>
<organism evidence="2 3">
    <name type="scientific">Inconstantimicrobium porci</name>
    <dbReference type="NCBI Taxonomy" id="2652291"/>
    <lineage>
        <taxon>Bacteria</taxon>
        <taxon>Bacillati</taxon>
        <taxon>Bacillota</taxon>
        <taxon>Clostridia</taxon>
        <taxon>Eubacteriales</taxon>
        <taxon>Clostridiaceae</taxon>
        <taxon>Inconstantimicrobium</taxon>
    </lineage>
</organism>
<dbReference type="EMBL" id="VULX01000035">
    <property type="protein sequence ID" value="MSR92532.1"/>
    <property type="molecule type" value="Genomic_DNA"/>
</dbReference>
<gene>
    <name evidence="2" type="ORF">FYJ33_14425</name>
</gene>
<dbReference type="RefSeq" id="WP_154532516.1">
    <property type="nucleotide sequence ID" value="NZ_VULX01000035.1"/>
</dbReference>